<sequence>MFCGQMSLGSPGGSMSGCPSPVQEKYRHAAPRRPGNEPFIRSRCDGEGVQLRAAGWYLPSTGRGHPGSCGYLLMATVKGGGGLSSQNVIGNLLRVHNILPKDLVA</sequence>
<proteinExistence type="predicted"/>
<organism evidence="2 3">
    <name type="scientific">Crenichthys baileyi</name>
    <name type="common">White River springfish</name>
    <dbReference type="NCBI Taxonomy" id="28760"/>
    <lineage>
        <taxon>Eukaryota</taxon>
        <taxon>Metazoa</taxon>
        <taxon>Chordata</taxon>
        <taxon>Craniata</taxon>
        <taxon>Vertebrata</taxon>
        <taxon>Euteleostomi</taxon>
        <taxon>Actinopterygii</taxon>
        <taxon>Neopterygii</taxon>
        <taxon>Teleostei</taxon>
        <taxon>Neoteleostei</taxon>
        <taxon>Acanthomorphata</taxon>
        <taxon>Ovalentaria</taxon>
        <taxon>Atherinomorphae</taxon>
        <taxon>Cyprinodontiformes</taxon>
        <taxon>Goodeidae</taxon>
        <taxon>Crenichthys</taxon>
    </lineage>
</organism>
<keyword evidence="3" id="KW-1185">Reference proteome</keyword>
<evidence type="ECO:0000313" key="2">
    <source>
        <dbReference type="EMBL" id="KAK5621900.1"/>
    </source>
</evidence>
<protein>
    <submittedName>
        <fullName evidence="2">Uncharacterized protein</fullName>
    </submittedName>
</protein>
<evidence type="ECO:0000313" key="3">
    <source>
        <dbReference type="Proteomes" id="UP001311232"/>
    </source>
</evidence>
<evidence type="ECO:0000256" key="1">
    <source>
        <dbReference type="SAM" id="MobiDB-lite"/>
    </source>
</evidence>
<comment type="caution">
    <text evidence="2">The sequence shown here is derived from an EMBL/GenBank/DDBJ whole genome shotgun (WGS) entry which is preliminary data.</text>
</comment>
<dbReference type="Proteomes" id="UP001311232">
    <property type="component" value="Unassembled WGS sequence"/>
</dbReference>
<accession>A0AAV9SKV6</accession>
<feature type="region of interest" description="Disordered" evidence="1">
    <location>
        <begin position="1"/>
        <end position="42"/>
    </location>
</feature>
<gene>
    <name evidence="2" type="ORF">CRENBAI_009158</name>
</gene>
<reference evidence="2 3" key="1">
    <citation type="submission" date="2021-06" db="EMBL/GenBank/DDBJ databases">
        <authorList>
            <person name="Palmer J.M."/>
        </authorList>
    </citation>
    <scope>NUCLEOTIDE SEQUENCE [LARGE SCALE GENOMIC DNA]</scope>
    <source>
        <strain evidence="2 3">MEX-2019</strain>
        <tissue evidence="2">Muscle</tissue>
    </source>
</reference>
<name>A0AAV9SKV6_9TELE</name>
<dbReference type="EMBL" id="JAHHUM010000290">
    <property type="protein sequence ID" value="KAK5621900.1"/>
    <property type="molecule type" value="Genomic_DNA"/>
</dbReference>
<dbReference type="AlphaFoldDB" id="A0AAV9SKV6"/>